<dbReference type="EMBL" id="JAVDDT010000003">
    <property type="protein sequence ID" value="MDQ2069369.1"/>
    <property type="molecule type" value="Genomic_DNA"/>
</dbReference>
<evidence type="ECO:0000256" key="1">
    <source>
        <dbReference type="ARBA" id="ARBA00007665"/>
    </source>
</evidence>
<dbReference type="InterPro" id="IPR023582">
    <property type="entry name" value="Impact"/>
</dbReference>
<comment type="caution">
    <text evidence="5">The sequence shown here is derived from an EMBL/GenBank/DDBJ whole genome shotgun (WGS) entry which is preliminary data.</text>
</comment>
<comment type="similarity">
    <text evidence="1">Belongs to the IMPACT family.</text>
</comment>
<dbReference type="PROSITE" id="PS00910">
    <property type="entry name" value="UPF0029"/>
    <property type="match status" value="1"/>
</dbReference>
<dbReference type="RefSeq" id="WP_306727870.1">
    <property type="nucleotide sequence ID" value="NZ_JAVDDT010000003.1"/>
</dbReference>
<evidence type="ECO:0000313" key="5">
    <source>
        <dbReference type="EMBL" id="MDQ2069369.1"/>
    </source>
</evidence>
<feature type="domain" description="Impact N-terminal" evidence="3">
    <location>
        <begin position="22"/>
        <end position="129"/>
    </location>
</feature>
<dbReference type="InterPro" id="IPR015796">
    <property type="entry name" value="Impact_YigZ-like"/>
</dbReference>
<evidence type="ECO:0000259" key="4">
    <source>
        <dbReference type="Pfam" id="PF09186"/>
    </source>
</evidence>
<dbReference type="Proteomes" id="UP001239019">
    <property type="component" value="Unassembled WGS sequence"/>
</dbReference>
<dbReference type="PANTHER" id="PTHR16301">
    <property type="entry name" value="IMPACT-RELATED"/>
    <property type="match status" value="1"/>
</dbReference>
<feature type="domain" description="UPF0029" evidence="4">
    <location>
        <begin position="146"/>
        <end position="200"/>
    </location>
</feature>
<dbReference type="Pfam" id="PF01205">
    <property type="entry name" value="Impact_N"/>
    <property type="match status" value="1"/>
</dbReference>
<dbReference type="InterPro" id="IPR001498">
    <property type="entry name" value="Impact_N"/>
</dbReference>
<dbReference type="InterPro" id="IPR020568">
    <property type="entry name" value="Ribosomal_Su5_D2-typ_SF"/>
</dbReference>
<proteinExistence type="inferred from homology"/>
<keyword evidence="6" id="KW-1185">Reference proteome</keyword>
<dbReference type="InterPro" id="IPR015269">
    <property type="entry name" value="UPF0029_Impact_C"/>
</dbReference>
<evidence type="ECO:0000259" key="3">
    <source>
        <dbReference type="Pfam" id="PF01205"/>
    </source>
</evidence>
<dbReference type="SUPFAM" id="SSF54980">
    <property type="entry name" value="EF-G C-terminal domain-like"/>
    <property type="match status" value="1"/>
</dbReference>
<dbReference type="NCBIfam" id="TIGR00257">
    <property type="entry name" value="IMPACT_YIGZ"/>
    <property type="match status" value="1"/>
</dbReference>
<dbReference type="SUPFAM" id="SSF54211">
    <property type="entry name" value="Ribosomal protein S5 domain 2-like"/>
    <property type="match status" value="1"/>
</dbReference>
<evidence type="ECO:0000256" key="2">
    <source>
        <dbReference type="SAM" id="MobiDB-lite"/>
    </source>
</evidence>
<protein>
    <submittedName>
        <fullName evidence="5">YigZ family protein</fullName>
    </submittedName>
</protein>
<evidence type="ECO:0000313" key="6">
    <source>
        <dbReference type="Proteomes" id="UP001239019"/>
    </source>
</evidence>
<dbReference type="InterPro" id="IPR020569">
    <property type="entry name" value="UPF0029_Impact_CS"/>
</dbReference>
<dbReference type="PANTHER" id="PTHR16301:SF20">
    <property type="entry name" value="IMPACT FAMILY MEMBER YIGZ"/>
    <property type="match status" value="1"/>
</dbReference>
<feature type="region of interest" description="Disordered" evidence="2">
    <location>
        <begin position="197"/>
        <end position="219"/>
    </location>
</feature>
<accession>A0ABU0W5S1</accession>
<dbReference type="Gene3D" id="3.30.70.240">
    <property type="match status" value="1"/>
</dbReference>
<dbReference type="Gene3D" id="3.30.230.30">
    <property type="entry name" value="Impact, N-terminal domain"/>
    <property type="match status" value="1"/>
</dbReference>
<name>A0ABU0W5S1_9GAMM</name>
<dbReference type="InterPro" id="IPR036956">
    <property type="entry name" value="Impact_N_sf"/>
</dbReference>
<gene>
    <name evidence="5" type="ORF">RBH19_05755</name>
</gene>
<sequence length="219" mass="24061">MPAVQSPYQHPDGRIERELEVKRSRFITRIGHADSRQAAMDFIADCQRDYPDARHVCWAFVAGNPAGGAEMGCNDAGEPAGTAGKPMLSVLEHKNLGDVVAVVIRYFGGIKLGAGGLVRAYGAAVQAALDGLPLVWRRPTTNLELIFGFEHEDLVRRLAAAENAELGDPVYGQQVRLPLTLVDDRVEAFSRQLTEQSRGQIRIRQDDDRQPTDQEETGL</sequence>
<feature type="compositionally biased region" description="Basic and acidic residues" evidence="2">
    <location>
        <begin position="203"/>
        <end position="212"/>
    </location>
</feature>
<dbReference type="Pfam" id="PF09186">
    <property type="entry name" value="DUF1949"/>
    <property type="match status" value="1"/>
</dbReference>
<reference evidence="5 6" key="1">
    <citation type="submission" date="2023-08" db="EMBL/GenBank/DDBJ databases">
        <title>Whole-genome sequencing of halo(alkali)philic microorganisms from hypersaline lakes.</title>
        <authorList>
            <person name="Sorokin D.Y."/>
            <person name="Abbas B."/>
            <person name="Merkel A.Y."/>
        </authorList>
    </citation>
    <scope>NUCLEOTIDE SEQUENCE [LARGE SCALE GENOMIC DNA]</scope>
    <source>
        <strain evidence="5 6">AB-CW4</strain>
    </source>
</reference>
<dbReference type="InterPro" id="IPR035647">
    <property type="entry name" value="EFG_III/V"/>
</dbReference>
<organism evidence="5 6">
    <name type="scientific">Natronospira bacteriovora</name>
    <dbReference type="NCBI Taxonomy" id="3069753"/>
    <lineage>
        <taxon>Bacteria</taxon>
        <taxon>Pseudomonadati</taxon>
        <taxon>Pseudomonadota</taxon>
        <taxon>Gammaproteobacteria</taxon>
        <taxon>Natronospirales</taxon>
        <taxon>Natronospiraceae</taxon>
        <taxon>Natronospira</taxon>
    </lineage>
</organism>